<comment type="caution">
    <text evidence="2">The sequence shown here is derived from an EMBL/GenBank/DDBJ whole genome shotgun (WGS) entry which is preliminary data.</text>
</comment>
<evidence type="ECO:0000256" key="1">
    <source>
        <dbReference type="SAM" id="MobiDB-lite"/>
    </source>
</evidence>
<organism evidence="2 3">
    <name type="scientific">Symbiodinium microadriaticum</name>
    <name type="common">Dinoflagellate</name>
    <name type="synonym">Zooxanthella microadriatica</name>
    <dbReference type="NCBI Taxonomy" id="2951"/>
    <lineage>
        <taxon>Eukaryota</taxon>
        <taxon>Sar</taxon>
        <taxon>Alveolata</taxon>
        <taxon>Dinophyceae</taxon>
        <taxon>Suessiales</taxon>
        <taxon>Symbiodiniaceae</taxon>
        <taxon>Symbiodinium</taxon>
    </lineage>
</organism>
<feature type="region of interest" description="Disordered" evidence="1">
    <location>
        <begin position="147"/>
        <end position="183"/>
    </location>
</feature>
<reference evidence="2 3" key="1">
    <citation type="submission" date="2016-02" db="EMBL/GenBank/DDBJ databases">
        <title>Genome analysis of coral dinoflagellate symbionts highlights evolutionary adaptations to a symbiotic lifestyle.</title>
        <authorList>
            <person name="Aranda M."/>
            <person name="Li Y."/>
            <person name="Liew Y.J."/>
            <person name="Baumgarten S."/>
            <person name="Simakov O."/>
            <person name="Wilson M."/>
            <person name="Piel J."/>
            <person name="Ashoor H."/>
            <person name="Bougouffa S."/>
            <person name="Bajic V.B."/>
            <person name="Ryu T."/>
            <person name="Ravasi T."/>
            <person name="Bayer T."/>
            <person name="Micklem G."/>
            <person name="Kim H."/>
            <person name="Bhak J."/>
            <person name="Lajeunesse T.C."/>
            <person name="Voolstra C.R."/>
        </authorList>
    </citation>
    <scope>NUCLEOTIDE SEQUENCE [LARGE SCALE GENOMIC DNA]</scope>
    <source>
        <strain evidence="2 3">CCMP2467</strain>
    </source>
</reference>
<protein>
    <submittedName>
        <fullName evidence="2">Uncharacterized protein</fullName>
    </submittedName>
</protein>
<accession>A0A1Q9F3U9</accession>
<name>A0A1Q9F3U9_SYMMI</name>
<dbReference type="Proteomes" id="UP000186817">
    <property type="component" value="Unassembled WGS sequence"/>
</dbReference>
<dbReference type="AlphaFoldDB" id="A0A1Q9F3U9"/>
<dbReference type="EMBL" id="LSRX01000016">
    <property type="protein sequence ID" value="OLQ14358.1"/>
    <property type="molecule type" value="Genomic_DNA"/>
</dbReference>
<sequence length="183" mass="19997">MFAEFMELANAMDPKAEKSDLEPLRKRLEEHQVTKVDSSLVEQLMSKVRTLTTSMTEKAEFAELEQVKLQVNALNGSAAESKESSTKEAEAVQAKFSAMTRAVGRCVSAEELQRSVEDLTAEIDKKADSSKIDLLVSQVEILSDVITPKLKRGAGGRPGTAKKKGFGKAETTAPPEHASREMQ</sequence>
<feature type="compositionally biased region" description="Basic residues" evidence="1">
    <location>
        <begin position="149"/>
        <end position="166"/>
    </location>
</feature>
<proteinExistence type="predicted"/>
<evidence type="ECO:0000313" key="2">
    <source>
        <dbReference type="EMBL" id="OLQ14358.1"/>
    </source>
</evidence>
<dbReference type="OrthoDB" id="10595977at2759"/>
<gene>
    <name evidence="2" type="ORF">AK812_SmicGene1514</name>
</gene>
<evidence type="ECO:0000313" key="3">
    <source>
        <dbReference type="Proteomes" id="UP000186817"/>
    </source>
</evidence>
<keyword evidence="3" id="KW-1185">Reference proteome</keyword>